<organism evidence="5 6">
    <name type="scientific">Gekko japonicus</name>
    <name type="common">Schlegel's Japanese gecko</name>
    <dbReference type="NCBI Taxonomy" id="146911"/>
    <lineage>
        <taxon>Eukaryota</taxon>
        <taxon>Metazoa</taxon>
        <taxon>Chordata</taxon>
        <taxon>Craniata</taxon>
        <taxon>Vertebrata</taxon>
        <taxon>Euteleostomi</taxon>
        <taxon>Lepidosauria</taxon>
        <taxon>Squamata</taxon>
        <taxon>Bifurcata</taxon>
        <taxon>Gekkota</taxon>
        <taxon>Gekkonidae</taxon>
        <taxon>Gekkoninae</taxon>
        <taxon>Gekko</taxon>
    </lineage>
</organism>
<dbReference type="InterPro" id="IPR013783">
    <property type="entry name" value="Ig-like_fold"/>
</dbReference>
<dbReference type="PROSITE" id="PS50835">
    <property type="entry name" value="IG_LIKE"/>
    <property type="match status" value="2"/>
</dbReference>
<reference evidence="6" key="1">
    <citation type="submission" date="2025-08" db="UniProtKB">
        <authorList>
            <consortium name="RefSeq"/>
        </authorList>
    </citation>
    <scope>IDENTIFICATION</scope>
</reference>
<dbReference type="SMART" id="SM00408">
    <property type="entry name" value="IGc2"/>
    <property type="match status" value="2"/>
</dbReference>
<gene>
    <name evidence="6" type="primary">MILR1</name>
</gene>
<feature type="domain" description="Ig-like" evidence="4">
    <location>
        <begin position="4"/>
        <end position="91"/>
    </location>
</feature>
<dbReference type="PANTHER" id="PTHR46013">
    <property type="entry name" value="VASCULAR CELL ADHESION MOLECULE 1"/>
    <property type="match status" value="1"/>
</dbReference>
<dbReference type="InterPro" id="IPR007110">
    <property type="entry name" value="Ig-like_dom"/>
</dbReference>
<feature type="transmembrane region" description="Helical" evidence="3">
    <location>
        <begin position="193"/>
        <end position="217"/>
    </location>
</feature>
<keyword evidence="2" id="KW-0325">Glycoprotein</keyword>
<dbReference type="InterPro" id="IPR003599">
    <property type="entry name" value="Ig_sub"/>
</dbReference>
<evidence type="ECO:0000313" key="6">
    <source>
        <dbReference type="RefSeq" id="XP_015279144.1"/>
    </source>
</evidence>
<dbReference type="Proteomes" id="UP000694871">
    <property type="component" value="Unplaced"/>
</dbReference>
<dbReference type="Pfam" id="PF17736">
    <property type="entry name" value="Ig_C17orf99"/>
    <property type="match status" value="2"/>
</dbReference>
<dbReference type="InterPro" id="IPR003598">
    <property type="entry name" value="Ig_sub2"/>
</dbReference>
<dbReference type="Gene3D" id="2.60.40.10">
    <property type="entry name" value="Immunoglobulins"/>
    <property type="match status" value="2"/>
</dbReference>
<accession>A0ABM1KZK7</accession>
<dbReference type="SUPFAM" id="SSF48726">
    <property type="entry name" value="Immunoglobulin"/>
    <property type="match status" value="2"/>
</dbReference>
<keyword evidence="1" id="KW-0732">Signal</keyword>
<keyword evidence="3" id="KW-0472">Membrane</keyword>
<dbReference type="RefSeq" id="XP_015279144.1">
    <property type="nucleotide sequence ID" value="XM_015423658.1"/>
</dbReference>
<dbReference type="PANTHER" id="PTHR46013:SF4">
    <property type="entry name" value="B-CELL RECEPTOR CD22-RELATED"/>
    <property type="match status" value="1"/>
</dbReference>
<dbReference type="SMART" id="SM00409">
    <property type="entry name" value="IG"/>
    <property type="match status" value="2"/>
</dbReference>
<feature type="domain" description="Ig-like" evidence="4">
    <location>
        <begin position="95"/>
        <end position="185"/>
    </location>
</feature>
<evidence type="ECO:0000313" key="5">
    <source>
        <dbReference type="Proteomes" id="UP000694871"/>
    </source>
</evidence>
<keyword evidence="3" id="KW-1133">Transmembrane helix</keyword>
<evidence type="ECO:0000259" key="4">
    <source>
        <dbReference type="PROSITE" id="PS50835"/>
    </source>
</evidence>
<evidence type="ECO:0000256" key="1">
    <source>
        <dbReference type="ARBA" id="ARBA00022729"/>
    </source>
</evidence>
<evidence type="ECO:0000256" key="3">
    <source>
        <dbReference type="SAM" id="Phobius"/>
    </source>
</evidence>
<name>A0ABM1KZK7_GEKJA</name>
<dbReference type="GeneID" id="107120896"/>
<keyword evidence="5" id="KW-1185">Reference proteome</keyword>
<keyword evidence="3" id="KW-0812">Transmembrane</keyword>
<dbReference type="InterPro" id="IPR036179">
    <property type="entry name" value="Ig-like_dom_sf"/>
</dbReference>
<evidence type="ECO:0000256" key="2">
    <source>
        <dbReference type="ARBA" id="ARBA00023180"/>
    </source>
</evidence>
<proteinExistence type="predicted"/>
<sequence length="290" mass="32150">MSCPTISSPSTEVAIGENVTLKCSSETGSLPINYTLYKGIDRVLPPASKNKKGEEAAFHFTINSISELGEYKCKAENKFNKNKYSLGFNFTLREPVSQPMVNCSSTEVRIGENVTLSCFSRTGSLPITYTLYRGKERVQPPASKNKSGEAAEFHFPINSISGLGEYKCKAENFSKGKYSLGFNFTMRGEDNNLAVFVVPPLLLLLLAVVLAVPLLILPRCKTRKLRDISPTGFVPTSYPGSENDVTYAEIAHEEVQEEYVNLEFSNEKEKVRKVSLRDATTVAYSEVIIR</sequence>
<dbReference type="InterPro" id="IPR040878">
    <property type="entry name" value="IL-40-like_Ig"/>
</dbReference>
<protein>
    <submittedName>
        <fullName evidence="6">Allergin-1</fullName>
    </submittedName>
</protein>